<evidence type="ECO:0000259" key="7">
    <source>
        <dbReference type="PROSITE" id="PS51194"/>
    </source>
</evidence>
<dbReference type="InterPro" id="IPR038718">
    <property type="entry name" value="SNF2-like_sf"/>
</dbReference>
<dbReference type="GO" id="GO:0005524">
    <property type="term" value="F:ATP binding"/>
    <property type="evidence" value="ECO:0007669"/>
    <property type="project" value="InterPro"/>
</dbReference>
<dbReference type="PANTHER" id="PTHR45766">
    <property type="entry name" value="DNA ANNEALING HELICASE AND ENDONUCLEASE ZRANB3 FAMILY MEMBER"/>
    <property type="match status" value="1"/>
</dbReference>
<sequence>MAGKTKTNKAGKQALQRQLHANRASQGWEVVQVLVPPTLSEIMEQQRGDLPRSQWLAMTAARSVGLALTPDQLERKRGRPATSTKPKPIPYIPFDPSRPVVLSEIGWGMREEGVLGDGVMAVGDIGDRTGLLWRKFGKFAGYEPYYDARNAGVWARTYWSVPSRAAERIVERARAGGAIIVPLHVRDWVGITVHMHPMRDRTDRQPVAWAPRIDIDDIERACAGDRRRLADFLVANGGPLGGLPWFRAAGGDQFFAAAISAGEFQEIREKLEARGVRVIESEPVGLSKEPVTARYDDMGLSVRVTRDRGDRRHLRLSPASNDLGRFPAEITLPAPRWRDQAIALAEMGVIIQEIDRPESRIPDVHWDTIPGWSAPAANGYLLRDYQREGVRFFLSKRMRAVCGDEMGLGKTGEAIAAATAAGYRKNLVICPKNAVGVWRRQIAEWAAPGMAPEIVVIRSSTDIPPLPTGEDRVGWVIVTYDTLTPRKETVSIPERLIEQVTTLLQEAGASHLFDEETRKITLDPADPESLQPLLAVRADLDDLPADLRRIPTALDRVLGPVSQALKAWNPHLTIVDEAHRIKNKAARRTGVVRALTSEPTRGALLLTGTPLRNKAEEALVLAEAIVPVAEMRRHLQRIGSSEVDAAKALLGAIMIRRTKDQVLKELPPKIRTRIDLDLESIAGYAEAMAAAQQAFEDALKAGQTLAQARMAAQGNWSQARKALGVAKAASGQITDLVEEVVAEKGCCLLWAHHHDVIDELARQLRDIGLRVATVDGRTSQGDRDEAERAFQTGEIDVFLGGITAAGEALTLTRADTSIFAEASVVPAEMLQAEDRGHRLGQTAAGYSVMTCLALAGAPIEVDEIAWRIVQRKVGEINAVLGEHRTLDPEAQALIDGAGDASDVLAALALATYREKGGESPAAGKTEKPKKTKGKKAKA</sequence>
<evidence type="ECO:0000256" key="4">
    <source>
        <dbReference type="ARBA" id="ARBA00022840"/>
    </source>
</evidence>
<comment type="caution">
    <text evidence="8">The sequence shown here is derived from an EMBL/GenBank/DDBJ whole genome shotgun (WGS) entry which is preliminary data.</text>
</comment>
<keyword evidence="2" id="KW-0378">Hydrolase</keyword>
<evidence type="ECO:0000313" key="9">
    <source>
        <dbReference type="Proteomes" id="UP000480854"/>
    </source>
</evidence>
<feature type="compositionally biased region" description="Basic residues" evidence="5">
    <location>
        <begin position="927"/>
        <end position="938"/>
    </location>
</feature>
<dbReference type="Gene3D" id="3.40.50.10810">
    <property type="entry name" value="Tandem AAA-ATPase domain"/>
    <property type="match status" value="2"/>
</dbReference>
<dbReference type="GO" id="GO:0031297">
    <property type="term" value="P:replication fork processing"/>
    <property type="evidence" value="ECO:0007669"/>
    <property type="project" value="TreeGrafter"/>
</dbReference>
<dbReference type="AlphaFoldDB" id="A0A9W7NEL1"/>
<dbReference type="SUPFAM" id="SSF52540">
    <property type="entry name" value="P-loop containing nucleoside triphosphate hydrolases"/>
    <property type="match status" value="2"/>
</dbReference>
<dbReference type="InterPro" id="IPR049730">
    <property type="entry name" value="SNF2/RAD54-like_C"/>
</dbReference>
<dbReference type="PROSITE" id="PS51194">
    <property type="entry name" value="HELICASE_CTER"/>
    <property type="match status" value="1"/>
</dbReference>
<keyword evidence="1" id="KW-0547">Nucleotide-binding</keyword>
<dbReference type="Proteomes" id="UP000480854">
    <property type="component" value="Unassembled WGS sequence"/>
</dbReference>
<dbReference type="SMART" id="SM00487">
    <property type="entry name" value="DEXDc"/>
    <property type="match status" value="1"/>
</dbReference>
<keyword evidence="3 8" id="KW-0347">Helicase</keyword>
<name>A0A9W7NEL1_9PROT</name>
<dbReference type="InterPro" id="IPR000330">
    <property type="entry name" value="SNF2_N"/>
</dbReference>
<dbReference type="GO" id="GO:0016787">
    <property type="term" value="F:hydrolase activity"/>
    <property type="evidence" value="ECO:0007669"/>
    <property type="project" value="UniProtKB-KW"/>
</dbReference>
<dbReference type="PANTHER" id="PTHR45766:SF3">
    <property type="entry name" value="DNA ANNEALING HELICASE AND ENDONUCLEASE ZRANB3"/>
    <property type="match status" value="1"/>
</dbReference>
<keyword evidence="4" id="KW-0067">ATP-binding</keyword>
<evidence type="ECO:0000313" key="8">
    <source>
        <dbReference type="EMBL" id="KAA0677673.1"/>
    </source>
</evidence>
<dbReference type="CDD" id="cd18793">
    <property type="entry name" value="SF2_C_SNF"/>
    <property type="match status" value="1"/>
</dbReference>
<reference evidence="8 9" key="1">
    <citation type="submission" date="2018-07" db="EMBL/GenBank/DDBJ databases">
        <title>Genome sequence of Azospirillum sp. ATCC 49961.</title>
        <authorList>
            <person name="Sant'Anna F.H."/>
            <person name="Baldani J.I."/>
            <person name="Zilli J.E."/>
            <person name="Reis V.M."/>
            <person name="Hartmann A."/>
            <person name="Cruz L."/>
            <person name="de Souza E.M."/>
            <person name="de Oliveira Pedrosa F."/>
            <person name="Passaglia L.M.P."/>
        </authorList>
    </citation>
    <scope>NUCLEOTIDE SEQUENCE [LARGE SCALE GENOMIC DNA]</scope>
    <source>
        <strain evidence="8 9">ATCC 49961</strain>
    </source>
</reference>
<dbReference type="EMBL" id="QOKW01000022">
    <property type="protein sequence ID" value="KAA0677673.1"/>
    <property type="molecule type" value="Genomic_DNA"/>
</dbReference>
<evidence type="ECO:0000256" key="2">
    <source>
        <dbReference type="ARBA" id="ARBA00022801"/>
    </source>
</evidence>
<protein>
    <submittedName>
        <fullName evidence="8">ATP-dependent helicase</fullName>
    </submittedName>
</protein>
<dbReference type="GO" id="GO:0004386">
    <property type="term" value="F:helicase activity"/>
    <property type="evidence" value="ECO:0007669"/>
    <property type="project" value="UniProtKB-KW"/>
</dbReference>
<dbReference type="Pfam" id="PF00176">
    <property type="entry name" value="SNF2-rel_dom"/>
    <property type="match status" value="1"/>
</dbReference>
<evidence type="ECO:0000256" key="5">
    <source>
        <dbReference type="SAM" id="MobiDB-lite"/>
    </source>
</evidence>
<dbReference type="InterPro" id="IPR027417">
    <property type="entry name" value="P-loop_NTPase"/>
</dbReference>
<organism evidence="8 9">
    <name type="scientific">Roseomonas genomospecies 6</name>
    <dbReference type="NCBI Taxonomy" id="214106"/>
    <lineage>
        <taxon>Bacteria</taxon>
        <taxon>Pseudomonadati</taxon>
        <taxon>Pseudomonadota</taxon>
        <taxon>Alphaproteobacteria</taxon>
        <taxon>Acetobacterales</taxon>
        <taxon>Roseomonadaceae</taxon>
        <taxon>Roseomonas</taxon>
    </lineage>
</organism>
<dbReference type="InterPro" id="IPR001650">
    <property type="entry name" value="Helicase_C-like"/>
</dbReference>
<accession>A0A9W7NEL1</accession>
<proteinExistence type="predicted"/>
<dbReference type="Pfam" id="PF00271">
    <property type="entry name" value="Helicase_C"/>
    <property type="match status" value="1"/>
</dbReference>
<evidence type="ECO:0000256" key="1">
    <source>
        <dbReference type="ARBA" id="ARBA00022741"/>
    </source>
</evidence>
<dbReference type="PROSITE" id="PS51192">
    <property type="entry name" value="HELICASE_ATP_BIND_1"/>
    <property type="match status" value="1"/>
</dbReference>
<feature type="domain" description="Helicase ATP-binding" evidence="6">
    <location>
        <begin position="391"/>
        <end position="628"/>
    </location>
</feature>
<feature type="region of interest" description="Disordered" evidence="5">
    <location>
        <begin position="914"/>
        <end position="938"/>
    </location>
</feature>
<dbReference type="RefSeq" id="WP_149471143.1">
    <property type="nucleotide sequence ID" value="NZ_QOKW01000022.1"/>
</dbReference>
<gene>
    <name evidence="8" type="ORF">DS843_22810</name>
</gene>
<feature type="domain" description="Helicase C-terminal" evidence="7">
    <location>
        <begin position="732"/>
        <end position="894"/>
    </location>
</feature>
<dbReference type="OrthoDB" id="9814088at2"/>
<dbReference type="GO" id="GO:0006281">
    <property type="term" value="P:DNA repair"/>
    <property type="evidence" value="ECO:0007669"/>
    <property type="project" value="TreeGrafter"/>
</dbReference>
<evidence type="ECO:0000259" key="6">
    <source>
        <dbReference type="PROSITE" id="PS51192"/>
    </source>
</evidence>
<dbReference type="Gene3D" id="3.40.50.300">
    <property type="entry name" value="P-loop containing nucleotide triphosphate hydrolases"/>
    <property type="match status" value="1"/>
</dbReference>
<dbReference type="SMART" id="SM00490">
    <property type="entry name" value="HELICc"/>
    <property type="match status" value="1"/>
</dbReference>
<dbReference type="InterPro" id="IPR014001">
    <property type="entry name" value="Helicase_ATP-bd"/>
</dbReference>
<keyword evidence="9" id="KW-1185">Reference proteome</keyword>
<evidence type="ECO:0000256" key="3">
    <source>
        <dbReference type="ARBA" id="ARBA00022806"/>
    </source>
</evidence>